<dbReference type="InterPro" id="IPR011009">
    <property type="entry name" value="Kinase-like_dom_sf"/>
</dbReference>
<dbReference type="GO" id="GO:0019748">
    <property type="term" value="P:secondary metabolic process"/>
    <property type="evidence" value="ECO:0007669"/>
    <property type="project" value="InterPro"/>
</dbReference>
<dbReference type="PATRIC" id="fig|728005.3.peg.3304"/>
<dbReference type="Gene3D" id="3.90.1200.10">
    <property type="match status" value="1"/>
</dbReference>
<protein>
    <submittedName>
        <fullName evidence="2">Streptomycin 6-kinase</fullName>
    </submittedName>
</protein>
<reference evidence="2 4" key="2">
    <citation type="submission" date="2016-10" db="EMBL/GenBank/DDBJ databases">
        <authorList>
            <person name="de Groot N.N."/>
        </authorList>
    </citation>
    <scope>NUCLEOTIDE SEQUENCE [LARGE SCALE GENOMIC DNA]</scope>
    <source>
        <strain evidence="2 4">CGMCC 1.10210</strain>
    </source>
</reference>
<evidence type="ECO:0000313" key="4">
    <source>
        <dbReference type="Proteomes" id="UP000182258"/>
    </source>
</evidence>
<reference evidence="1 3" key="1">
    <citation type="submission" date="2015-03" db="EMBL/GenBank/DDBJ databases">
        <authorList>
            <person name="Lepp D."/>
            <person name="Hassan Y.I."/>
            <person name="Li X.-Z."/>
            <person name="Zhou T."/>
        </authorList>
    </citation>
    <scope>NUCLEOTIDE SEQUENCE [LARGE SCALE GENOMIC DNA]</scope>
    <source>
        <strain evidence="1 3">Cr7-05</strain>
    </source>
</reference>
<dbReference type="Proteomes" id="UP000033519">
    <property type="component" value="Unassembled WGS sequence"/>
</dbReference>
<evidence type="ECO:0000313" key="3">
    <source>
        <dbReference type="Proteomes" id="UP000033519"/>
    </source>
</evidence>
<keyword evidence="2" id="KW-0418">Kinase</keyword>
<dbReference type="InterPro" id="IPR006748">
    <property type="entry name" value="NH2Glyco/OHUrea_AB-resist_kin"/>
</dbReference>
<dbReference type="STRING" id="728005.SAMN04488059_12220"/>
<gene>
    <name evidence="2" type="ORF">SAMN04488059_12220</name>
    <name evidence="1" type="ORF">WH91_04535</name>
</gene>
<dbReference type="OrthoDB" id="3638028at2"/>
<organism evidence="2 4">
    <name type="scientific">Devosia psychrophila</name>
    <dbReference type="NCBI Taxonomy" id="728005"/>
    <lineage>
        <taxon>Bacteria</taxon>
        <taxon>Pseudomonadati</taxon>
        <taxon>Pseudomonadota</taxon>
        <taxon>Alphaproteobacteria</taxon>
        <taxon>Hyphomicrobiales</taxon>
        <taxon>Devosiaceae</taxon>
        <taxon>Devosia</taxon>
    </lineage>
</organism>
<dbReference type="RefSeq" id="WP_046169820.1">
    <property type="nucleotide sequence ID" value="NZ_FOMB01000022.1"/>
</dbReference>
<dbReference type="SUPFAM" id="SSF56112">
    <property type="entry name" value="Protein kinase-like (PK-like)"/>
    <property type="match status" value="1"/>
</dbReference>
<dbReference type="EMBL" id="FOMB01000022">
    <property type="protein sequence ID" value="SFD12147.1"/>
    <property type="molecule type" value="Genomic_DNA"/>
</dbReference>
<dbReference type="Pfam" id="PF04655">
    <property type="entry name" value="APH_6_hur"/>
    <property type="match status" value="1"/>
</dbReference>
<keyword evidence="2" id="KW-0808">Transferase</keyword>
<name>A0A0F5PZV2_9HYPH</name>
<dbReference type="Proteomes" id="UP000182258">
    <property type="component" value="Unassembled WGS sequence"/>
</dbReference>
<dbReference type="GO" id="GO:0016301">
    <property type="term" value="F:kinase activity"/>
    <property type="evidence" value="ECO:0007669"/>
    <property type="project" value="UniProtKB-KW"/>
</dbReference>
<evidence type="ECO:0000313" key="2">
    <source>
        <dbReference type="EMBL" id="SFD12147.1"/>
    </source>
</evidence>
<dbReference type="AlphaFoldDB" id="A0A0F5PZV2"/>
<evidence type="ECO:0000313" key="1">
    <source>
        <dbReference type="EMBL" id="KKC34168.1"/>
    </source>
</evidence>
<keyword evidence="3" id="KW-1185">Reference proteome</keyword>
<accession>A0A0F5PZV2</accession>
<proteinExistence type="predicted"/>
<sequence>MEPGSRFSVPEPVQRRAMSEGARGEAWLAGLDTVLASLEQDWSLTIGEALEGGSAAYVAEATDTTGDVYVIKVATPDSGLARHETDMLLRAHGKGYARLLKHDASRNAMLLEKLGSSLDTLELPYPQQIDIMCATLIEAWMPVPLGGEYLTGADKANQLAADILAMWERGGQPCPSSVIETALRYCRERAALYRPEATVLAHGDPHPANTLVLPGTDPVRFKFVDPDGLAIDPAYDLGVLLRAWNDGLEGRNAHNIARARVRLLTQYTQVPAEPIWQWAYIERVSTGLLMLEIGNPESGREFLRVAEALLVM</sequence>
<dbReference type="EMBL" id="LAPV01000056">
    <property type="protein sequence ID" value="KKC34168.1"/>
    <property type="molecule type" value="Genomic_DNA"/>
</dbReference>
<dbReference type="GO" id="GO:0016773">
    <property type="term" value="F:phosphotransferase activity, alcohol group as acceptor"/>
    <property type="evidence" value="ECO:0007669"/>
    <property type="project" value="InterPro"/>
</dbReference>